<dbReference type="Proteomes" id="UP001055811">
    <property type="component" value="Linkage Group LG02"/>
</dbReference>
<accession>A0ACB9GHQ4</accession>
<comment type="caution">
    <text evidence="1">The sequence shown here is derived from an EMBL/GenBank/DDBJ whole genome shotgun (WGS) entry which is preliminary data.</text>
</comment>
<dbReference type="EMBL" id="CM042010">
    <property type="protein sequence ID" value="KAI3782568.1"/>
    <property type="molecule type" value="Genomic_DNA"/>
</dbReference>
<name>A0ACB9GHQ4_CICIN</name>
<protein>
    <submittedName>
        <fullName evidence="1">Uncharacterized protein</fullName>
    </submittedName>
</protein>
<reference evidence="1 2" key="2">
    <citation type="journal article" date="2022" name="Mol. Ecol. Resour.">
        <title>The genomes of chicory, endive, great burdock and yacon provide insights into Asteraceae paleo-polyploidization history and plant inulin production.</title>
        <authorList>
            <person name="Fan W."/>
            <person name="Wang S."/>
            <person name="Wang H."/>
            <person name="Wang A."/>
            <person name="Jiang F."/>
            <person name="Liu H."/>
            <person name="Zhao H."/>
            <person name="Xu D."/>
            <person name="Zhang Y."/>
        </authorList>
    </citation>
    <scope>NUCLEOTIDE SEQUENCE [LARGE SCALE GENOMIC DNA]</scope>
    <source>
        <strain evidence="2">cv. Punajuju</strain>
        <tissue evidence="1">Leaves</tissue>
    </source>
</reference>
<evidence type="ECO:0000313" key="1">
    <source>
        <dbReference type="EMBL" id="KAI3782568.1"/>
    </source>
</evidence>
<proteinExistence type="predicted"/>
<evidence type="ECO:0000313" key="2">
    <source>
        <dbReference type="Proteomes" id="UP001055811"/>
    </source>
</evidence>
<keyword evidence="2" id="KW-1185">Reference proteome</keyword>
<sequence length="93" mass="10111">MIKKLQLDDALSATKLQDGRIKVWIHVADPASFGQPGSMIDREALQRGTSVVLPTATYPMFPEKLAMEGMSLKQGTNCRAVSVSVVLHSDGRL</sequence>
<organism evidence="1 2">
    <name type="scientific">Cichorium intybus</name>
    <name type="common">Chicory</name>
    <dbReference type="NCBI Taxonomy" id="13427"/>
    <lineage>
        <taxon>Eukaryota</taxon>
        <taxon>Viridiplantae</taxon>
        <taxon>Streptophyta</taxon>
        <taxon>Embryophyta</taxon>
        <taxon>Tracheophyta</taxon>
        <taxon>Spermatophyta</taxon>
        <taxon>Magnoliopsida</taxon>
        <taxon>eudicotyledons</taxon>
        <taxon>Gunneridae</taxon>
        <taxon>Pentapetalae</taxon>
        <taxon>asterids</taxon>
        <taxon>campanulids</taxon>
        <taxon>Asterales</taxon>
        <taxon>Asteraceae</taxon>
        <taxon>Cichorioideae</taxon>
        <taxon>Cichorieae</taxon>
        <taxon>Cichoriinae</taxon>
        <taxon>Cichorium</taxon>
    </lineage>
</organism>
<reference evidence="2" key="1">
    <citation type="journal article" date="2022" name="Mol. Ecol. Resour.">
        <title>The genomes of chicory, endive, great burdock and yacon provide insights into Asteraceae palaeo-polyploidization history and plant inulin production.</title>
        <authorList>
            <person name="Fan W."/>
            <person name="Wang S."/>
            <person name="Wang H."/>
            <person name="Wang A."/>
            <person name="Jiang F."/>
            <person name="Liu H."/>
            <person name="Zhao H."/>
            <person name="Xu D."/>
            <person name="Zhang Y."/>
        </authorList>
    </citation>
    <scope>NUCLEOTIDE SEQUENCE [LARGE SCALE GENOMIC DNA]</scope>
    <source>
        <strain evidence="2">cv. Punajuju</strain>
    </source>
</reference>
<gene>
    <name evidence="1" type="ORF">L2E82_12619</name>
</gene>